<dbReference type="EMBL" id="CP123872">
    <property type="protein sequence ID" value="WND03522.1"/>
    <property type="molecule type" value="Genomic_DNA"/>
</dbReference>
<dbReference type="SUPFAM" id="SSF53474">
    <property type="entry name" value="alpha/beta-Hydrolases"/>
    <property type="match status" value="1"/>
</dbReference>
<proteinExistence type="predicted"/>
<name>A0AA52EJ81_9PROT</name>
<sequence>MTTEDMPFSVRALFRAIHVTEAEAPYDTISAKIYYPATFGNSDLERNTGMIPVNEEKAPLPVVLLLPGINVGPESYAWLAKALAKEGNLVVTYSWIAEEMPGYVSLTPGLDMESFSPEGHGKGPSCPAIAPLLEELKSLNKEGQFAGLIDMESLYIGGHSAGGTVALMNANRQWFPSIKGVFSYAAHTGASVALGWPEDTVLPLGDDVPVLLTGGTKDGVIASSSHRYGKAEDDSPTARIERTFVEGVKAGNGSALVFIEGANHFSCVYPQDDTTGRPFLDQEETIDSHAFREFYAALVGMFIRHQGIQEKTIKDCAKGRVSVVLQTK</sequence>
<gene>
    <name evidence="1" type="ORF">QGN29_03935</name>
</gene>
<dbReference type="KEGG" id="tmk:QGN29_03935"/>
<keyword evidence="2" id="KW-1185">Reference proteome</keyword>
<evidence type="ECO:0000313" key="1">
    <source>
        <dbReference type="EMBL" id="WND03522.1"/>
    </source>
</evidence>
<dbReference type="Proteomes" id="UP001268683">
    <property type="component" value="Chromosome"/>
</dbReference>
<reference evidence="1" key="1">
    <citation type="submission" date="2023-04" db="EMBL/GenBank/DDBJ databases">
        <title>Complete genome sequence of Temperatibacter marinus.</title>
        <authorList>
            <person name="Rong J.-C."/>
            <person name="Yi M.-L."/>
            <person name="Zhao Q."/>
        </authorList>
    </citation>
    <scope>NUCLEOTIDE SEQUENCE</scope>
    <source>
        <strain evidence="1">NBRC 110045</strain>
    </source>
</reference>
<dbReference type="InterPro" id="IPR029058">
    <property type="entry name" value="AB_hydrolase_fold"/>
</dbReference>
<dbReference type="RefSeq" id="WP_310799375.1">
    <property type="nucleotide sequence ID" value="NZ_CP123872.1"/>
</dbReference>
<dbReference type="AlphaFoldDB" id="A0AA52EJ81"/>
<evidence type="ECO:0008006" key="3">
    <source>
        <dbReference type="Google" id="ProtNLM"/>
    </source>
</evidence>
<accession>A0AA52EJ81</accession>
<organism evidence="1 2">
    <name type="scientific">Temperatibacter marinus</name>
    <dbReference type="NCBI Taxonomy" id="1456591"/>
    <lineage>
        <taxon>Bacteria</taxon>
        <taxon>Pseudomonadati</taxon>
        <taxon>Pseudomonadota</taxon>
        <taxon>Alphaproteobacteria</taxon>
        <taxon>Kordiimonadales</taxon>
        <taxon>Temperatibacteraceae</taxon>
        <taxon>Temperatibacter</taxon>
    </lineage>
</organism>
<protein>
    <recommendedName>
        <fullName evidence="3">Dienelactone hydrolase</fullName>
    </recommendedName>
</protein>
<evidence type="ECO:0000313" key="2">
    <source>
        <dbReference type="Proteomes" id="UP001268683"/>
    </source>
</evidence>
<dbReference type="Gene3D" id="3.40.50.1820">
    <property type="entry name" value="alpha/beta hydrolase"/>
    <property type="match status" value="1"/>
</dbReference>